<dbReference type="InterPro" id="IPR001878">
    <property type="entry name" value="Znf_CCHC"/>
</dbReference>
<dbReference type="PROSITE" id="PS50158">
    <property type="entry name" value="ZF_CCHC"/>
    <property type="match status" value="1"/>
</dbReference>
<evidence type="ECO:0000313" key="4">
    <source>
        <dbReference type="Proteomes" id="UP000046395"/>
    </source>
</evidence>
<dbReference type="PANTHER" id="PTHR47481:SF7">
    <property type="entry name" value="CCHC-TYPE DOMAIN-CONTAINING PROTEIN"/>
    <property type="match status" value="1"/>
</dbReference>
<proteinExistence type="predicted"/>
<dbReference type="GO" id="GO:0003676">
    <property type="term" value="F:nucleic acid binding"/>
    <property type="evidence" value="ECO:0007669"/>
    <property type="project" value="InterPro"/>
</dbReference>
<dbReference type="AlphaFoldDB" id="A0A5S6QLX5"/>
<feature type="domain" description="CCHC-type" evidence="3">
    <location>
        <begin position="229"/>
        <end position="244"/>
    </location>
</feature>
<keyword evidence="1" id="KW-0863">Zinc-finger</keyword>
<evidence type="ECO:0000256" key="1">
    <source>
        <dbReference type="PROSITE-ProRule" id="PRU00047"/>
    </source>
</evidence>
<feature type="compositionally biased region" description="Polar residues" evidence="2">
    <location>
        <begin position="192"/>
        <end position="203"/>
    </location>
</feature>
<protein>
    <submittedName>
        <fullName evidence="5">CCHC-type domain-containing protein</fullName>
    </submittedName>
</protein>
<sequence>MGTDGGQAKLLITKLNGSNYQIWKLKMKVLLMKDGLWDVVNHVKPEPTPQGWYQRECKAIAAICLTVEDDQLLHLMQHETAREMWQALQRLHERSSIGSRLYLKRKLYSMRFTHGSMQAHLNAMLEIVAQLRGMGKNVEDDDLVAVMLCSLPDSYSALITALEGRDEADLTVEYVSGKLLDEYQRRVENNRDQSSSETALKSTARNEHRQGKSTRIEWNRSTNSDNRACYFCKRKGHIKANCRKYKRQLEMKETVKRTVCDRKGRNEPRDLNEVTEAVRHLSFAAHEKACKT</sequence>
<keyword evidence="4" id="KW-1185">Reference proteome</keyword>
<dbReference type="PANTHER" id="PTHR47481">
    <property type="match status" value="1"/>
</dbReference>
<reference evidence="5" key="1">
    <citation type="submission" date="2019-12" db="UniProtKB">
        <authorList>
            <consortium name="WormBaseParasite"/>
        </authorList>
    </citation>
    <scope>IDENTIFICATION</scope>
</reference>
<dbReference type="WBParaSite" id="TMUE_2000008341.1">
    <property type="protein sequence ID" value="TMUE_2000008341.1"/>
    <property type="gene ID" value="WBGene00300234"/>
</dbReference>
<organism evidence="4 5">
    <name type="scientific">Trichuris muris</name>
    <name type="common">Mouse whipworm</name>
    <dbReference type="NCBI Taxonomy" id="70415"/>
    <lineage>
        <taxon>Eukaryota</taxon>
        <taxon>Metazoa</taxon>
        <taxon>Ecdysozoa</taxon>
        <taxon>Nematoda</taxon>
        <taxon>Enoplea</taxon>
        <taxon>Dorylaimia</taxon>
        <taxon>Trichinellida</taxon>
        <taxon>Trichuridae</taxon>
        <taxon>Trichuris</taxon>
    </lineage>
</organism>
<dbReference type="Gene3D" id="4.10.60.10">
    <property type="entry name" value="Zinc finger, CCHC-type"/>
    <property type="match status" value="1"/>
</dbReference>
<name>A0A5S6QLX5_TRIMR</name>
<evidence type="ECO:0000256" key="2">
    <source>
        <dbReference type="SAM" id="MobiDB-lite"/>
    </source>
</evidence>
<feature type="region of interest" description="Disordered" evidence="2">
    <location>
        <begin position="186"/>
        <end position="218"/>
    </location>
</feature>
<dbReference type="Proteomes" id="UP000046395">
    <property type="component" value="Unassembled WGS sequence"/>
</dbReference>
<accession>A0A5S6QLX5</accession>
<dbReference type="Pfam" id="PF14223">
    <property type="entry name" value="Retrotran_gag_2"/>
    <property type="match status" value="1"/>
</dbReference>
<evidence type="ECO:0000313" key="5">
    <source>
        <dbReference type="WBParaSite" id="TMUE_2000008341.1"/>
    </source>
</evidence>
<keyword evidence="1" id="KW-0862">Zinc</keyword>
<evidence type="ECO:0000259" key="3">
    <source>
        <dbReference type="PROSITE" id="PS50158"/>
    </source>
</evidence>
<dbReference type="GO" id="GO:0008270">
    <property type="term" value="F:zinc ion binding"/>
    <property type="evidence" value="ECO:0007669"/>
    <property type="project" value="UniProtKB-KW"/>
</dbReference>
<feature type="compositionally biased region" description="Basic and acidic residues" evidence="2">
    <location>
        <begin position="204"/>
        <end position="218"/>
    </location>
</feature>
<keyword evidence="1" id="KW-0479">Metal-binding</keyword>
<dbReference type="STRING" id="70415.A0A5S6QLX5"/>
<dbReference type="SUPFAM" id="SSF57756">
    <property type="entry name" value="Retrovirus zinc finger-like domains"/>
    <property type="match status" value="1"/>
</dbReference>
<dbReference type="GO" id="GO:0019899">
    <property type="term" value="F:enzyme binding"/>
    <property type="evidence" value="ECO:0007669"/>
    <property type="project" value="UniProtKB-ARBA"/>
</dbReference>
<dbReference type="InterPro" id="IPR036875">
    <property type="entry name" value="Znf_CCHC_sf"/>
</dbReference>